<gene>
    <name evidence="2" type="ORF">SMTD_LOCUS14424</name>
</gene>
<name>A0A3P8F922_9TREM</name>
<accession>A0A3P8F922</accession>
<reference evidence="2 3" key="1">
    <citation type="submission" date="2018-11" db="EMBL/GenBank/DDBJ databases">
        <authorList>
            <consortium name="Pathogen Informatics"/>
        </authorList>
    </citation>
    <scope>NUCLEOTIDE SEQUENCE [LARGE SCALE GENOMIC DNA]</scope>
    <source>
        <strain>Denwood</strain>
        <strain evidence="3">Zambia</strain>
    </source>
</reference>
<dbReference type="Proteomes" id="UP000269396">
    <property type="component" value="Unassembled WGS sequence"/>
</dbReference>
<dbReference type="EMBL" id="UZAL01034628">
    <property type="protein sequence ID" value="VDP65821.1"/>
    <property type="molecule type" value="Genomic_DNA"/>
</dbReference>
<proteinExistence type="predicted"/>
<feature type="region of interest" description="Disordered" evidence="1">
    <location>
        <begin position="214"/>
        <end position="239"/>
    </location>
</feature>
<sequence>MILENGKINKQLIFDFIGRPFGKLNNFYCLSREQITHLHLSNNKIMKKQSGEEQEEEEFKLCLLNYRIKLEFNDDVIRRNDKLNIALEPYICLIGQYGDSGRRLIGYITDKQLIVNKKRNILILDTLIESAYLGEVTSCFLGPVDIEERLQEERTGLLCTKILIWDTKKEVVYEIPADTNATLALPILAFTSTSDRPFSSMMLLRCAEDSTSSRVSPSKIHSIDTYEEESNDEIIKSDETTPVVDQYEGKL</sequence>
<dbReference type="AlphaFoldDB" id="A0A3P8F922"/>
<organism evidence="2 3">
    <name type="scientific">Schistosoma mattheei</name>
    <dbReference type="NCBI Taxonomy" id="31246"/>
    <lineage>
        <taxon>Eukaryota</taxon>
        <taxon>Metazoa</taxon>
        <taxon>Spiralia</taxon>
        <taxon>Lophotrochozoa</taxon>
        <taxon>Platyhelminthes</taxon>
        <taxon>Trematoda</taxon>
        <taxon>Digenea</taxon>
        <taxon>Strigeidida</taxon>
        <taxon>Schistosomatoidea</taxon>
        <taxon>Schistosomatidae</taxon>
        <taxon>Schistosoma</taxon>
    </lineage>
</organism>
<keyword evidence="3" id="KW-1185">Reference proteome</keyword>
<evidence type="ECO:0000313" key="2">
    <source>
        <dbReference type="EMBL" id="VDP65821.1"/>
    </source>
</evidence>
<evidence type="ECO:0000256" key="1">
    <source>
        <dbReference type="SAM" id="MobiDB-lite"/>
    </source>
</evidence>
<protein>
    <submittedName>
        <fullName evidence="2">Uncharacterized protein</fullName>
    </submittedName>
</protein>
<evidence type="ECO:0000313" key="3">
    <source>
        <dbReference type="Proteomes" id="UP000269396"/>
    </source>
</evidence>